<feature type="transmembrane region" description="Helical" evidence="5">
    <location>
        <begin position="12"/>
        <end position="34"/>
    </location>
</feature>
<dbReference type="InterPro" id="IPR005625">
    <property type="entry name" value="PepSY-ass_TM"/>
</dbReference>
<gene>
    <name evidence="8" type="ORF">EER27_01190</name>
</gene>
<feature type="domain" description="FAD-binding FR-type" evidence="7">
    <location>
        <begin position="558"/>
        <end position="726"/>
    </location>
</feature>
<dbReference type="PRINTS" id="PR00369">
    <property type="entry name" value="FLAVODOXIN"/>
</dbReference>
<dbReference type="Proteomes" id="UP000267049">
    <property type="component" value="Unassembled WGS sequence"/>
</dbReference>
<evidence type="ECO:0000256" key="2">
    <source>
        <dbReference type="ARBA" id="ARBA00022643"/>
    </source>
</evidence>
<dbReference type="Gene3D" id="2.40.30.10">
    <property type="entry name" value="Translation factors"/>
    <property type="match status" value="1"/>
</dbReference>
<evidence type="ECO:0000313" key="8">
    <source>
        <dbReference type="EMBL" id="RNF86079.1"/>
    </source>
</evidence>
<dbReference type="SUPFAM" id="SSF63380">
    <property type="entry name" value="Riboflavin synthase domain-like"/>
    <property type="match status" value="1"/>
</dbReference>
<evidence type="ECO:0000259" key="6">
    <source>
        <dbReference type="PROSITE" id="PS50902"/>
    </source>
</evidence>
<dbReference type="InterPro" id="IPR017927">
    <property type="entry name" value="FAD-bd_FR_type"/>
</dbReference>
<accession>A0A3M8SXQ7</accession>
<dbReference type="InterPro" id="IPR001709">
    <property type="entry name" value="Flavoprot_Pyr_Nucl_cyt_Rdtase"/>
</dbReference>
<dbReference type="InterPro" id="IPR039261">
    <property type="entry name" value="FNR_nucleotide-bd"/>
</dbReference>
<dbReference type="GO" id="GO:0010181">
    <property type="term" value="F:FMN binding"/>
    <property type="evidence" value="ECO:0007669"/>
    <property type="project" value="InterPro"/>
</dbReference>
<evidence type="ECO:0000259" key="7">
    <source>
        <dbReference type="PROSITE" id="PS51384"/>
    </source>
</evidence>
<keyword evidence="3" id="KW-0813">Transport</keyword>
<name>A0A3M8SXQ7_9GAMM</name>
<dbReference type="PROSITE" id="PS50902">
    <property type="entry name" value="FLAVODOXIN_LIKE"/>
    <property type="match status" value="1"/>
</dbReference>
<dbReference type="PANTHER" id="PTHR34219">
    <property type="entry name" value="IRON-REGULATED INNER MEMBRANE PROTEIN-RELATED"/>
    <property type="match status" value="1"/>
</dbReference>
<dbReference type="SUPFAM" id="SSF52343">
    <property type="entry name" value="Ferredoxin reductase-like, C-terminal NADP-linked domain"/>
    <property type="match status" value="1"/>
</dbReference>
<dbReference type="InterPro" id="IPR029039">
    <property type="entry name" value="Flavoprotein-like_sf"/>
</dbReference>
<keyword evidence="5" id="KW-1133">Transmembrane helix</keyword>
<dbReference type="Gene3D" id="3.40.50.80">
    <property type="entry name" value="Nucleotide-binding domain of ferredoxin-NADP reductase (FNR) module"/>
    <property type="match status" value="1"/>
</dbReference>
<evidence type="ECO:0000313" key="9">
    <source>
        <dbReference type="Proteomes" id="UP000267049"/>
    </source>
</evidence>
<dbReference type="InterPro" id="IPR017938">
    <property type="entry name" value="Riboflavin_synthase-like_b-brl"/>
</dbReference>
<organism evidence="8 9">
    <name type="scientific">Montanilutibacter psychrotolerans</name>
    <dbReference type="NCBI Taxonomy" id="1327343"/>
    <lineage>
        <taxon>Bacteria</taxon>
        <taxon>Pseudomonadati</taxon>
        <taxon>Pseudomonadota</taxon>
        <taxon>Gammaproteobacteria</taxon>
        <taxon>Lysobacterales</taxon>
        <taxon>Lysobacteraceae</taxon>
        <taxon>Montanilutibacter</taxon>
    </lineage>
</organism>
<keyword evidence="2" id="KW-0288">FMN</keyword>
<keyword evidence="5" id="KW-0472">Membrane</keyword>
<comment type="caution">
    <text evidence="8">The sequence shown here is derived from an EMBL/GenBank/DDBJ whole genome shotgun (WGS) entry which is preliminary data.</text>
</comment>
<evidence type="ECO:0000256" key="1">
    <source>
        <dbReference type="ARBA" id="ARBA00022630"/>
    </source>
</evidence>
<dbReference type="OrthoDB" id="9816402at2"/>
<feature type="domain" description="Flavodoxin-like" evidence="6">
    <location>
        <begin position="407"/>
        <end position="544"/>
    </location>
</feature>
<evidence type="ECO:0000256" key="3">
    <source>
        <dbReference type="ARBA" id="ARBA00022982"/>
    </source>
</evidence>
<dbReference type="Pfam" id="PF00258">
    <property type="entry name" value="Flavodoxin_1"/>
    <property type="match status" value="1"/>
</dbReference>
<feature type="transmembrane region" description="Helical" evidence="5">
    <location>
        <begin position="351"/>
        <end position="379"/>
    </location>
</feature>
<dbReference type="GO" id="GO:0016491">
    <property type="term" value="F:oxidoreductase activity"/>
    <property type="evidence" value="ECO:0007669"/>
    <property type="project" value="InterPro"/>
</dbReference>
<dbReference type="CDD" id="cd06200">
    <property type="entry name" value="SiR_like1"/>
    <property type="match status" value="1"/>
</dbReference>
<dbReference type="SUPFAM" id="SSF52218">
    <property type="entry name" value="Flavoproteins"/>
    <property type="match status" value="1"/>
</dbReference>
<feature type="transmembrane region" description="Helical" evidence="5">
    <location>
        <begin position="149"/>
        <end position="169"/>
    </location>
</feature>
<dbReference type="Pfam" id="PF00175">
    <property type="entry name" value="NAD_binding_1"/>
    <property type="match status" value="1"/>
</dbReference>
<dbReference type="Gene3D" id="3.40.50.360">
    <property type="match status" value="1"/>
</dbReference>
<feature type="transmembrane region" description="Helical" evidence="5">
    <location>
        <begin position="190"/>
        <end position="217"/>
    </location>
</feature>
<reference evidence="8 9" key="1">
    <citation type="submission" date="2018-11" db="EMBL/GenBank/DDBJ databases">
        <title>Lysobacter cryohumiis sp. nov., isolated from soil in the Tianshan Mountains, Xinjiang, China.</title>
        <authorList>
            <person name="Luo Y."/>
            <person name="Sheng H."/>
        </authorList>
    </citation>
    <scope>NUCLEOTIDE SEQUENCE [LARGE SCALE GENOMIC DNA]</scope>
    <source>
        <strain evidence="8 9">ZS60</strain>
    </source>
</reference>
<keyword evidence="1" id="KW-0285">Flavoprotein</keyword>
<keyword evidence="3" id="KW-0249">Electron transport</keyword>
<dbReference type="InterPro" id="IPR001094">
    <property type="entry name" value="Flavdoxin-like"/>
</dbReference>
<sequence length="870" mass="95286">MTLRNAIFQVHWFLGITAGLVLALVGATGAMLSFEDEILKAINPGVMTVEPKGQPMSPRDLVERVRAQAGEDRIQSLTLSSDPADAAKVGFAARKDAPKGPMGRPPRGETRMVDPYTGALLAKPRGEAFFSFTMKLHRWLVADKVGKQIVGFSTVVLVFFCLSGIYLRWPRRWMSPRAWLALDWRQKGRNFLWHLHSIVGTWVLVAYLVMALTGLTWSYEWYRNGLNALAGVPTKQEAGGKAGLGGRKGKQEGKSAQPIGETSPAEPDVALTWGAFNAAAPAWSTATMQWPRDGGPVQFRYLDLHPTHERASNSLEVDPTSLLVRKHERYDDKPLGQRLAGSYFALHRGSYFGTVGVVLFMLASLLMPLFAITGWMLYLDRRRKQHAARALSRQQPASAAQTGRDTVLIAFASQTGSAEQLAWQTAAVLREAGLAVDVRLLGKLQPDQLLDYRRALFVVSTFGDGEAPDNGRAFVRRMRAGAPPLACLQHAVLALGDTQYENYCTFGRELDHWLHHAGAQPLFDRVEVDAGDNGALRHWQHHVGLLAGRTDLPDWSTPSYRPWRLVERRQINAGSPGGPAFHLALAPNTAADLNWQAGDIAEIGPRHGADDVARWLDAAGFTADAPVRHGEATTTLGERLAASRLPDPAAAASQSAQAVADALQPLPHREYSIASLPADGSLQLLVRRMRHNDGRLGSGSGWLTEHAAIGTDIDLRIRSNPSFHAPTDARPVLLIGNGTGLAGLRAVLKARIAAGHHRNWLLFGERSRPHDRHYGDELDAWLASGQLQHLDLTFSRDQPGPGDAPRHYVQHLLAEHGTRLRDWLADGAAVYVCGSLEGMAPAVDAVLREVVGEETLETMATDGRYRRDVY</sequence>
<keyword evidence="5" id="KW-0812">Transmembrane</keyword>
<evidence type="ECO:0000256" key="5">
    <source>
        <dbReference type="SAM" id="Phobius"/>
    </source>
</evidence>
<feature type="region of interest" description="Disordered" evidence="4">
    <location>
        <begin position="237"/>
        <end position="264"/>
    </location>
</feature>
<dbReference type="PRINTS" id="PR00371">
    <property type="entry name" value="FPNCR"/>
</dbReference>
<keyword evidence="9" id="KW-1185">Reference proteome</keyword>
<proteinExistence type="predicted"/>
<evidence type="ECO:0000256" key="4">
    <source>
        <dbReference type="SAM" id="MobiDB-lite"/>
    </source>
</evidence>
<dbReference type="RefSeq" id="WP_123086200.1">
    <property type="nucleotide sequence ID" value="NZ_RIBS01000001.1"/>
</dbReference>
<dbReference type="Pfam" id="PF03929">
    <property type="entry name" value="PepSY_TM"/>
    <property type="match status" value="1"/>
</dbReference>
<dbReference type="EMBL" id="RIBS01000001">
    <property type="protein sequence ID" value="RNF86079.1"/>
    <property type="molecule type" value="Genomic_DNA"/>
</dbReference>
<dbReference type="PROSITE" id="PS51384">
    <property type="entry name" value="FAD_FR"/>
    <property type="match status" value="1"/>
</dbReference>
<dbReference type="InterPro" id="IPR008254">
    <property type="entry name" value="Flavodoxin/NO_synth"/>
</dbReference>
<protein>
    <submittedName>
        <fullName evidence="8">Flavodoxin</fullName>
    </submittedName>
</protein>
<dbReference type="InterPro" id="IPR001433">
    <property type="entry name" value="OxRdtase_FAD/NAD-bd"/>
</dbReference>
<dbReference type="AlphaFoldDB" id="A0A3M8SXQ7"/>
<dbReference type="PANTHER" id="PTHR34219:SF3">
    <property type="entry name" value="BLL7967 PROTEIN"/>
    <property type="match status" value="1"/>
</dbReference>